<evidence type="ECO:0000313" key="4">
    <source>
        <dbReference type="EMBL" id="VDD95107.1"/>
    </source>
</evidence>
<dbReference type="WBParaSite" id="EVEC_0001051301-mRNA-1">
    <property type="protein sequence ID" value="EVEC_0001051301-mRNA-1"/>
    <property type="gene ID" value="EVEC_0001051301"/>
</dbReference>
<feature type="domain" description="SH2" evidence="3">
    <location>
        <begin position="232"/>
        <end position="325"/>
    </location>
</feature>
<sequence>MFVDPEILDALDEEQKQILFIKMREEQVKRWKAYEEKYEREHPFPKKRWLTGADGEVWVWVMGEHKDDLSLEEMIEKREMEEARQLAEKEMLENLFVFFFNEDPDELSKRQSEIYEMIKEKRQKILKEAEREAERANHDWEEQERKAREAEAQIRRIAQKAREQHRQQSLRTSTSILPALKDTNAVSLREAIKNLPRPPKPKSRQAIVDWFRVEELPRGTGFDPKTNLPAPWFHGIISREQADDLLRKKPSGSFLVRISERIWGYTVSYVVGDGNTKHFLIERIPEGYQFLGTNQVVHRHLFDLITYHETAPITVKGNEILKWAVGQVSSPPDYAELVDSKYSAKQRYNTLPSSYYRRV</sequence>
<dbReference type="SMART" id="SM00252">
    <property type="entry name" value="SH2"/>
    <property type="match status" value="1"/>
</dbReference>
<dbReference type="SUPFAM" id="SSF55550">
    <property type="entry name" value="SH2 domain"/>
    <property type="match status" value="1"/>
</dbReference>
<proteinExistence type="predicted"/>
<evidence type="ECO:0000256" key="2">
    <source>
        <dbReference type="SAM" id="Coils"/>
    </source>
</evidence>
<organism evidence="6">
    <name type="scientific">Enterobius vermicularis</name>
    <name type="common">Human pinworm</name>
    <dbReference type="NCBI Taxonomy" id="51028"/>
    <lineage>
        <taxon>Eukaryota</taxon>
        <taxon>Metazoa</taxon>
        <taxon>Ecdysozoa</taxon>
        <taxon>Nematoda</taxon>
        <taxon>Chromadorea</taxon>
        <taxon>Rhabditida</taxon>
        <taxon>Spirurina</taxon>
        <taxon>Oxyuridomorpha</taxon>
        <taxon>Oxyuroidea</taxon>
        <taxon>Oxyuridae</taxon>
        <taxon>Enterobius</taxon>
    </lineage>
</organism>
<evidence type="ECO:0000313" key="6">
    <source>
        <dbReference type="WBParaSite" id="EVEC_0001051301-mRNA-1"/>
    </source>
</evidence>
<dbReference type="GO" id="GO:0005737">
    <property type="term" value="C:cytoplasm"/>
    <property type="evidence" value="ECO:0007669"/>
    <property type="project" value="TreeGrafter"/>
</dbReference>
<name>A0A0N4VI62_ENTVE</name>
<evidence type="ECO:0000259" key="3">
    <source>
        <dbReference type="PROSITE" id="PS50001"/>
    </source>
</evidence>
<evidence type="ECO:0000313" key="5">
    <source>
        <dbReference type="Proteomes" id="UP000274131"/>
    </source>
</evidence>
<dbReference type="EMBL" id="UXUI01010341">
    <property type="protein sequence ID" value="VDD95107.1"/>
    <property type="molecule type" value="Genomic_DNA"/>
</dbReference>
<reference evidence="6" key="1">
    <citation type="submission" date="2017-02" db="UniProtKB">
        <authorList>
            <consortium name="WormBaseParasite"/>
        </authorList>
    </citation>
    <scope>IDENTIFICATION</scope>
</reference>
<feature type="coiled-coil region" evidence="2">
    <location>
        <begin position="115"/>
        <end position="167"/>
    </location>
</feature>
<accession>A0A0N4VI62</accession>
<dbReference type="InterPro" id="IPR036860">
    <property type="entry name" value="SH2_dom_sf"/>
</dbReference>
<dbReference type="PROSITE" id="PS50001">
    <property type="entry name" value="SH2"/>
    <property type="match status" value="1"/>
</dbReference>
<dbReference type="FunFam" id="3.30.505.10:FF:000096">
    <property type="entry name" value="SH2 domain-containing protein 4B-like"/>
    <property type="match status" value="1"/>
</dbReference>
<dbReference type="PANTHER" id="PTHR14388:SF17">
    <property type="entry name" value="SH2 DOMAIN-CONTAINING PROTEIN"/>
    <property type="match status" value="1"/>
</dbReference>
<dbReference type="InterPro" id="IPR000980">
    <property type="entry name" value="SH2"/>
</dbReference>
<dbReference type="AlphaFoldDB" id="A0A0N4VI62"/>
<keyword evidence="5" id="KW-1185">Reference proteome</keyword>
<dbReference type="Gene3D" id="3.30.505.10">
    <property type="entry name" value="SH2 domain"/>
    <property type="match status" value="1"/>
</dbReference>
<dbReference type="STRING" id="51028.A0A0N4VI62"/>
<dbReference type="Proteomes" id="UP000274131">
    <property type="component" value="Unassembled WGS sequence"/>
</dbReference>
<keyword evidence="1" id="KW-0727">SH2 domain</keyword>
<evidence type="ECO:0000256" key="1">
    <source>
        <dbReference type="PROSITE-ProRule" id="PRU00191"/>
    </source>
</evidence>
<reference evidence="4 5" key="2">
    <citation type="submission" date="2018-10" db="EMBL/GenBank/DDBJ databases">
        <authorList>
            <consortium name="Pathogen Informatics"/>
        </authorList>
    </citation>
    <scope>NUCLEOTIDE SEQUENCE [LARGE SCALE GENOMIC DNA]</scope>
</reference>
<dbReference type="Pfam" id="PF00017">
    <property type="entry name" value="SH2"/>
    <property type="match status" value="1"/>
</dbReference>
<keyword evidence="2" id="KW-0175">Coiled coil</keyword>
<dbReference type="OrthoDB" id="10003345at2759"/>
<protein>
    <submittedName>
        <fullName evidence="6">SH2 domain-containing protein</fullName>
    </submittedName>
</protein>
<gene>
    <name evidence="4" type="ORF">EVEC_LOCUS9858</name>
</gene>
<dbReference type="PANTHER" id="PTHR14388">
    <property type="entry name" value="T CELL-SPECIFIC ADAPTER PROTEIN TSAD"/>
    <property type="match status" value="1"/>
</dbReference>